<dbReference type="PANTHER" id="PTHR45947:SF3">
    <property type="entry name" value="SULFOQUINOVOSYL TRANSFERASE SQD2"/>
    <property type="match status" value="1"/>
</dbReference>
<dbReference type="RefSeq" id="WP_006169569.1">
    <property type="nucleotide sequence ID" value="NZ_AOIN01000100.1"/>
</dbReference>
<keyword evidence="4" id="KW-1185">Reference proteome</keyword>
<organism evidence="3 4">
    <name type="scientific">Natrialba chahannaoensis JCM 10990</name>
    <dbReference type="NCBI Taxonomy" id="1227492"/>
    <lineage>
        <taxon>Archaea</taxon>
        <taxon>Methanobacteriati</taxon>
        <taxon>Methanobacteriota</taxon>
        <taxon>Stenosarchaea group</taxon>
        <taxon>Halobacteria</taxon>
        <taxon>Halobacteriales</taxon>
        <taxon>Natrialbaceae</taxon>
        <taxon>Natrialba</taxon>
    </lineage>
</organism>
<feature type="domain" description="Glycosyltransferase subfamily 4-like N-terminal" evidence="2">
    <location>
        <begin position="20"/>
        <end position="185"/>
    </location>
</feature>
<dbReference type="InterPro" id="IPR050194">
    <property type="entry name" value="Glycosyltransferase_grp1"/>
</dbReference>
<dbReference type="STRING" id="1227492.C482_20186"/>
<reference evidence="3 4" key="1">
    <citation type="journal article" date="2014" name="PLoS Genet.">
        <title>Phylogenetically driven sequencing of extremely halophilic archaea reveals strategies for static and dynamic osmo-response.</title>
        <authorList>
            <person name="Becker E.A."/>
            <person name="Seitzer P.M."/>
            <person name="Tritt A."/>
            <person name="Larsen D."/>
            <person name="Krusor M."/>
            <person name="Yao A.I."/>
            <person name="Wu D."/>
            <person name="Madern D."/>
            <person name="Eisen J.A."/>
            <person name="Darling A.E."/>
            <person name="Facciotti M.T."/>
        </authorList>
    </citation>
    <scope>NUCLEOTIDE SEQUENCE [LARGE SCALE GENOMIC DNA]</scope>
    <source>
        <strain evidence="3 4">JCM 10990</strain>
    </source>
</reference>
<dbReference type="Gene3D" id="3.40.50.2000">
    <property type="entry name" value="Glycogen Phosphorylase B"/>
    <property type="match status" value="2"/>
</dbReference>
<dbReference type="OrthoDB" id="132546at2157"/>
<gene>
    <name evidence="3" type="ORF">C482_20186</name>
</gene>
<comment type="caution">
    <text evidence="3">The sequence shown here is derived from an EMBL/GenBank/DDBJ whole genome shotgun (WGS) entry which is preliminary data.</text>
</comment>
<evidence type="ECO:0000313" key="3">
    <source>
        <dbReference type="EMBL" id="ELY93030.1"/>
    </source>
</evidence>
<dbReference type="AlphaFoldDB" id="M0A2Q2"/>
<dbReference type="InterPro" id="IPR028098">
    <property type="entry name" value="Glyco_trans_4-like_N"/>
</dbReference>
<name>M0A2Q2_9EURY</name>
<dbReference type="Proteomes" id="UP000011693">
    <property type="component" value="Unassembled WGS sequence"/>
</dbReference>
<proteinExistence type="predicted"/>
<dbReference type="InterPro" id="IPR001296">
    <property type="entry name" value="Glyco_trans_1"/>
</dbReference>
<dbReference type="EMBL" id="AOIN01000100">
    <property type="protein sequence ID" value="ELY93030.1"/>
    <property type="molecule type" value="Genomic_DNA"/>
</dbReference>
<dbReference type="PATRIC" id="fig|1227492.4.peg.4021"/>
<accession>M0A2Q2</accession>
<evidence type="ECO:0000259" key="2">
    <source>
        <dbReference type="Pfam" id="PF13439"/>
    </source>
</evidence>
<keyword evidence="3" id="KW-0808">Transferase</keyword>
<dbReference type="Pfam" id="PF13439">
    <property type="entry name" value="Glyco_transf_4"/>
    <property type="match status" value="1"/>
</dbReference>
<feature type="domain" description="Glycosyl transferase family 1" evidence="1">
    <location>
        <begin position="187"/>
        <end position="348"/>
    </location>
</feature>
<dbReference type="PANTHER" id="PTHR45947">
    <property type="entry name" value="SULFOQUINOVOSYL TRANSFERASE SQD2"/>
    <property type="match status" value="1"/>
</dbReference>
<protein>
    <submittedName>
        <fullName evidence="3">Glycosyltransferase</fullName>
    </submittedName>
</protein>
<dbReference type="CDD" id="cd03801">
    <property type="entry name" value="GT4_PimA-like"/>
    <property type="match status" value="1"/>
</dbReference>
<evidence type="ECO:0000313" key="4">
    <source>
        <dbReference type="Proteomes" id="UP000011693"/>
    </source>
</evidence>
<dbReference type="GO" id="GO:0016757">
    <property type="term" value="F:glycosyltransferase activity"/>
    <property type="evidence" value="ECO:0007669"/>
    <property type="project" value="InterPro"/>
</dbReference>
<sequence length="374" mass="41648">MSDDNLRILRVTGSIYPEVVGGVGLHVHHMSRVQTEMGHDVTVLTSDNGNRSLPRKETRDGYRLLRHREIARPLDNTIIPGVISTLHNDLDEYDVLHIHSHLYFCSNVAALFSRLSSMPTVVTNHGLVSQTAPTWMQKVFNPTLGKFTFEAGDRILCYTNTDKQRLQDRGIDTDISVIPNGIDCSQFKPNGIEPQQQLLFVGRLKEGKGPHYLLDAFADLVLEHPELSLKLVGDGPLRDELEQQTVSLGIAEQVEFLGEVPNDELPKLYNESLAFILPSLSEGLPRTVLEAMVCETPVITTSLPQLKPIVNGAGVTVDPENAAKLAEAMLKLIEDPPLREKMGVEGRRKVTENYSWQSTVEETIGVYDQILENN</sequence>
<dbReference type="SUPFAM" id="SSF53756">
    <property type="entry name" value="UDP-Glycosyltransferase/glycogen phosphorylase"/>
    <property type="match status" value="1"/>
</dbReference>
<dbReference type="Pfam" id="PF00534">
    <property type="entry name" value="Glycos_transf_1"/>
    <property type="match status" value="1"/>
</dbReference>
<evidence type="ECO:0000259" key="1">
    <source>
        <dbReference type="Pfam" id="PF00534"/>
    </source>
</evidence>